<name>A0A1W0ABD2_9STRA</name>
<feature type="binding site" evidence="6">
    <location>
        <position position="780"/>
    </location>
    <ligand>
        <name>ATP</name>
        <dbReference type="ChEBI" id="CHEBI:30616"/>
    </ligand>
</feature>
<evidence type="ECO:0000313" key="10">
    <source>
        <dbReference type="Proteomes" id="UP000243217"/>
    </source>
</evidence>
<evidence type="ECO:0000256" key="3">
    <source>
        <dbReference type="ARBA" id="ARBA00022737"/>
    </source>
</evidence>
<dbReference type="InterPro" id="IPR000719">
    <property type="entry name" value="Prot_kinase_dom"/>
</dbReference>
<sequence>MAKRLTCPFGTYNSTFTCGSPYCSLLDGCCLVDKQCQVVKMYGAIGLAQDITDPIDVVESLPNATSITFRRNGLSHFGVALSENMNTTAGDLEQGFARIVNSKITNLTLIANPDMIGTVYLPWSLKNLYEIKQKLTWSDVSITLDNGQSDMLKITFVWPQELTSLYASTHFNLVIISIVNSDVVSFSGLRNAYDDSWTMSPLLYFSGKNNSVRQFLDIPPAETMYIILPKHLDAYLLRDLSYNQIKLVRTQSFENATSLLLDGNPVVTVINEGPPRNSLDLYYYHSFSCHVHIMSSKCSGCNITFFQTDNASLSTLQNAASLPAATSDCTSRNAVPRQLQKFPQTSLCVAVVDPHSTKIIFFAIPIIKCLGLPSVAVTPNCVNNATQAITMSNCLSRNASFCLIDATCTEIEPFFSNDAVMDFEGSNNFSIAILEYPNIYSLAIQNANITVSNATTTQSTLKKLRLENTTWINLPSTTPPIPQLETLYIILWIPYNSCCICSECINCGWGQLGDLYPWPQSLKYLTLRSNKLNSFREDSTNNWPKKLVNLDLSGNWIETFEGIPSSQELIMRNNRIRNLDIKDFNHANYLDFTANMLRKITLNSQVTPSNITLILEGRSLMTITMDSTSFSALQSGNVTFVSAQSMSNFTCEMGDLQTTSSKNNSFSACVVGKPWTIGMIIGVCIGSALAMGGIVYLFMRYRRYKLSKSMIDNNFAAITEISSDREDQMRLLTSMEASVTATLSPHRLNTDVKLLDMVLGRGAFGEVILGEYNGRLVAVKRIRQDNSTIKNIETFIQEIELMSRFHSPHLVQFIGASWTHLADMKCIVEYMEKGDLQSYLEATAEDKEALFPWTDKVRCARDMTLGLVYLHSQNVIHRDLKSRNVMLTNSLEAKLGDFGIARDATDESMTNAVGTYRWTAPEVLKGKHYDVKADIYSFGMILTELDTHAVPYAGMKNERGQELGNFTIMYKVMQGKIQPSLTPTCPEWLKELAMECISFEAKDRPTAQDLHDRLESLLRKLITYCGAGSCCLLNYTCGLIKNYGPTLPDPVTDIISVVHQFPNATRLHITGSLFNVSGMYLPRTSFDDSMVLDNMWPATITQRKDFWPSTLLNISLRNNGLLSFADKFASAALQWPPNLHILYACLMVGITYGFRDLSLNEIETFENFPNVHTLNLSGNRFHQIEGIDVLQASVLDLSSNPFLTTIDFDVETANRYLQNNPLCVVTATQDAYDQLEQAHVVATPVPTRLDCAATNYMTIYYNVGDTNSTHMKICLNGTPTIRACLNVPQVLTATTTTLTTGVIVGIVVGVLVAISLILAWWWYRRHRKARAETICNESETALSIARFSAISTPFMETLESKILQRYRIDLKDLEIMDKVLGQGSYGKVRLARFKNETLVAVKQVRRDKLSQEVMDTMLQEIEIMTKFDSPFLVGLVGVVWDSSADMRCVVEYMESGDLSAYLQTNPTLPITLKYRWMLQMAKGLNYLHNIQIIHRDLKSRNVLLTNDYDAKLADFGIARQVTEESMTNSVGTYRWTAPEVLKGKHYNEKADIYSFGMVLTELDTHKIPYEDFRNQRGEPLGNFAIMYKVMQGKITPTFTPTCPIWLQSLALQCIHHDPQDRPSAIEIIELLEKIQDEN</sequence>
<keyword evidence="3" id="KW-0677">Repeat</keyword>
<keyword evidence="7" id="KW-0812">Transmembrane</keyword>
<dbReference type="STRING" id="74557.A0A1W0ABD2"/>
<keyword evidence="1" id="KW-0723">Serine/threonine-protein kinase</keyword>
<keyword evidence="4 6" id="KW-0547">Nucleotide-binding</keyword>
<evidence type="ECO:0000313" key="9">
    <source>
        <dbReference type="EMBL" id="OQS07489.1"/>
    </source>
</evidence>
<keyword evidence="7" id="KW-0472">Membrane</keyword>
<dbReference type="PANTHER" id="PTHR44329">
    <property type="entry name" value="SERINE/THREONINE-PROTEIN KINASE TNNI3K-RELATED"/>
    <property type="match status" value="1"/>
</dbReference>
<dbReference type="Proteomes" id="UP000243217">
    <property type="component" value="Unassembled WGS sequence"/>
</dbReference>
<proteinExistence type="predicted"/>
<evidence type="ECO:0000256" key="5">
    <source>
        <dbReference type="ARBA" id="ARBA00022840"/>
    </source>
</evidence>
<evidence type="ECO:0000256" key="2">
    <source>
        <dbReference type="ARBA" id="ARBA00022614"/>
    </source>
</evidence>
<feature type="domain" description="Protein kinase" evidence="8">
    <location>
        <begin position="1374"/>
        <end position="1634"/>
    </location>
</feature>
<dbReference type="PROSITE" id="PS50011">
    <property type="entry name" value="PROTEIN_KINASE_DOM"/>
    <property type="match status" value="2"/>
</dbReference>
<keyword evidence="10" id="KW-1185">Reference proteome</keyword>
<dbReference type="GO" id="GO:0005524">
    <property type="term" value="F:ATP binding"/>
    <property type="evidence" value="ECO:0007669"/>
    <property type="project" value="UniProtKB-UniRule"/>
</dbReference>
<keyword evidence="9" id="KW-0808">Transferase</keyword>
<dbReference type="PROSITE" id="PS00108">
    <property type="entry name" value="PROTEIN_KINASE_ST"/>
    <property type="match status" value="2"/>
</dbReference>
<dbReference type="SMART" id="SM00220">
    <property type="entry name" value="S_TKc"/>
    <property type="match status" value="2"/>
</dbReference>
<dbReference type="EMBL" id="JNBS01000236">
    <property type="protein sequence ID" value="OQS07489.1"/>
    <property type="molecule type" value="Genomic_DNA"/>
</dbReference>
<dbReference type="GO" id="GO:0004674">
    <property type="term" value="F:protein serine/threonine kinase activity"/>
    <property type="evidence" value="ECO:0007669"/>
    <property type="project" value="UniProtKB-KW"/>
</dbReference>
<feature type="transmembrane region" description="Helical" evidence="7">
    <location>
        <begin position="1302"/>
        <end position="1323"/>
    </location>
</feature>
<keyword evidence="7" id="KW-1133">Transmembrane helix</keyword>
<feature type="transmembrane region" description="Helical" evidence="7">
    <location>
        <begin position="675"/>
        <end position="699"/>
    </location>
</feature>
<feature type="domain" description="Protein kinase" evidence="8">
    <location>
        <begin position="753"/>
        <end position="1014"/>
    </location>
</feature>
<gene>
    <name evidence="9" type="ORF">THRCLA_00510</name>
</gene>
<dbReference type="PROSITE" id="PS51450">
    <property type="entry name" value="LRR"/>
    <property type="match status" value="2"/>
</dbReference>
<dbReference type="PROSITE" id="PS00107">
    <property type="entry name" value="PROTEIN_KINASE_ATP"/>
    <property type="match status" value="2"/>
</dbReference>
<dbReference type="InterPro" id="IPR011009">
    <property type="entry name" value="Kinase-like_dom_sf"/>
</dbReference>
<dbReference type="InterPro" id="IPR008271">
    <property type="entry name" value="Ser/Thr_kinase_AS"/>
</dbReference>
<dbReference type="PRINTS" id="PR00109">
    <property type="entry name" value="TYRKINASE"/>
</dbReference>
<evidence type="ECO:0000259" key="8">
    <source>
        <dbReference type="PROSITE" id="PS50011"/>
    </source>
</evidence>
<dbReference type="Gene3D" id="3.30.200.20">
    <property type="entry name" value="Phosphorylase Kinase, domain 1"/>
    <property type="match status" value="1"/>
</dbReference>
<dbReference type="SUPFAM" id="SSF56112">
    <property type="entry name" value="Protein kinase-like (PK-like)"/>
    <property type="match status" value="2"/>
</dbReference>
<dbReference type="Gene3D" id="3.80.10.10">
    <property type="entry name" value="Ribonuclease Inhibitor"/>
    <property type="match status" value="2"/>
</dbReference>
<keyword evidence="9" id="KW-0418">Kinase</keyword>
<dbReference type="InterPro" id="IPR017441">
    <property type="entry name" value="Protein_kinase_ATP_BS"/>
</dbReference>
<dbReference type="OrthoDB" id="65025at2759"/>
<dbReference type="PANTHER" id="PTHR44329:SF214">
    <property type="entry name" value="PROTEIN KINASE DOMAIN-CONTAINING PROTEIN"/>
    <property type="match status" value="1"/>
</dbReference>
<dbReference type="CDD" id="cd13999">
    <property type="entry name" value="STKc_MAP3K-like"/>
    <property type="match status" value="2"/>
</dbReference>
<dbReference type="InterPro" id="IPR001611">
    <property type="entry name" value="Leu-rich_rpt"/>
</dbReference>
<dbReference type="InterPro" id="IPR032675">
    <property type="entry name" value="LRR_dom_sf"/>
</dbReference>
<comment type="caution">
    <text evidence="9">The sequence shown here is derived from an EMBL/GenBank/DDBJ whole genome shotgun (WGS) entry which is preliminary data.</text>
</comment>
<evidence type="ECO:0000256" key="7">
    <source>
        <dbReference type="SAM" id="Phobius"/>
    </source>
</evidence>
<evidence type="ECO:0000256" key="1">
    <source>
        <dbReference type="ARBA" id="ARBA00022527"/>
    </source>
</evidence>
<dbReference type="Gene3D" id="1.10.510.10">
    <property type="entry name" value="Transferase(Phosphotransferase) domain 1"/>
    <property type="match status" value="2"/>
</dbReference>
<dbReference type="SMART" id="SM00365">
    <property type="entry name" value="LRR_SD22"/>
    <property type="match status" value="3"/>
</dbReference>
<organism evidence="9 10">
    <name type="scientific">Thraustotheca clavata</name>
    <dbReference type="NCBI Taxonomy" id="74557"/>
    <lineage>
        <taxon>Eukaryota</taxon>
        <taxon>Sar</taxon>
        <taxon>Stramenopiles</taxon>
        <taxon>Oomycota</taxon>
        <taxon>Saprolegniomycetes</taxon>
        <taxon>Saprolegniales</taxon>
        <taxon>Achlyaceae</taxon>
        <taxon>Thraustotheca</taxon>
    </lineage>
</organism>
<accession>A0A1W0ABD2</accession>
<evidence type="ECO:0000256" key="6">
    <source>
        <dbReference type="PROSITE-ProRule" id="PRU10141"/>
    </source>
</evidence>
<dbReference type="InterPro" id="IPR051681">
    <property type="entry name" value="Ser/Thr_Kinases-Pseudokinases"/>
</dbReference>
<feature type="binding site" evidence="6">
    <location>
        <position position="1402"/>
    </location>
    <ligand>
        <name>ATP</name>
        <dbReference type="ChEBI" id="CHEBI:30616"/>
    </ligand>
</feature>
<dbReference type="Pfam" id="PF07714">
    <property type="entry name" value="PK_Tyr_Ser-Thr"/>
    <property type="match status" value="2"/>
</dbReference>
<evidence type="ECO:0000256" key="4">
    <source>
        <dbReference type="ARBA" id="ARBA00022741"/>
    </source>
</evidence>
<keyword evidence="5 6" id="KW-0067">ATP-binding</keyword>
<dbReference type="InterPro" id="IPR001245">
    <property type="entry name" value="Ser-Thr/Tyr_kinase_cat_dom"/>
</dbReference>
<keyword evidence="2" id="KW-0433">Leucine-rich repeat</keyword>
<protein>
    <submittedName>
        <fullName evidence="9">Kinase</fullName>
    </submittedName>
</protein>
<reference evidence="9 10" key="1">
    <citation type="journal article" date="2014" name="Genome Biol. Evol.">
        <title>The secreted proteins of Achlya hypogyna and Thraustotheca clavata identify the ancestral oomycete secretome and reveal gene acquisitions by horizontal gene transfer.</title>
        <authorList>
            <person name="Misner I."/>
            <person name="Blouin N."/>
            <person name="Leonard G."/>
            <person name="Richards T.A."/>
            <person name="Lane C.E."/>
        </authorList>
    </citation>
    <scope>NUCLEOTIDE SEQUENCE [LARGE SCALE GENOMIC DNA]</scope>
    <source>
        <strain evidence="9 10">ATCC 34112</strain>
    </source>
</reference>
<dbReference type="SUPFAM" id="SSF52058">
    <property type="entry name" value="L domain-like"/>
    <property type="match status" value="2"/>
</dbReference>